<feature type="transmembrane region" description="Helical" evidence="1">
    <location>
        <begin position="326"/>
        <end position="346"/>
    </location>
</feature>
<feature type="transmembrane region" description="Helical" evidence="1">
    <location>
        <begin position="220"/>
        <end position="240"/>
    </location>
</feature>
<evidence type="ECO:0000313" key="2">
    <source>
        <dbReference type="EMBL" id="PIP60399.1"/>
    </source>
</evidence>
<accession>A0A2H0BS88</accession>
<feature type="transmembrane region" description="Helical" evidence="1">
    <location>
        <begin position="6"/>
        <end position="24"/>
    </location>
</feature>
<dbReference type="AlphaFoldDB" id="A0A2H0BS88"/>
<evidence type="ECO:0000256" key="1">
    <source>
        <dbReference type="SAM" id="Phobius"/>
    </source>
</evidence>
<feature type="transmembrane region" description="Helical" evidence="1">
    <location>
        <begin position="183"/>
        <end position="200"/>
    </location>
</feature>
<feature type="transmembrane region" description="Helical" evidence="1">
    <location>
        <begin position="103"/>
        <end position="122"/>
    </location>
</feature>
<feature type="transmembrane region" description="Helical" evidence="1">
    <location>
        <begin position="387"/>
        <end position="406"/>
    </location>
</feature>
<evidence type="ECO:0000313" key="3">
    <source>
        <dbReference type="Proteomes" id="UP000231581"/>
    </source>
</evidence>
<evidence type="ECO:0008006" key="4">
    <source>
        <dbReference type="Google" id="ProtNLM"/>
    </source>
</evidence>
<reference evidence="2 3" key="1">
    <citation type="submission" date="2017-09" db="EMBL/GenBank/DDBJ databases">
        <title>Depth-based differentiation of microbial function through sediment-hosted aquifers and enrichment of novel symbionts in the deep terrestrial subsurface.</title>
        <authorList>
            <person name="Probst A.J."/>
            <person name="Ladd B."/>
            <person name="Jarett J.K."/>
            <person name="Geller-Mcgrath D.E."/>
            <person name="Sieber C.M."/>
            <person name="Emerson J.B."/>
            <person name="Anantharaman K."/>
            <person name="Thomas B.C."/>
            <person name="Malmstrom R."/>
            <person name="Stieglmeier M."/>
            <person name="Klingl A."/>
            <person name="Woyke T."/>
            <person name="Ryan C.M."/>
            <person name="Banfield J.F."/>
        </authorList>
    </citation>
    <scope>NUCLEOTIDE SEQUENCE [LARGE SCALE GENOMIC DNA]</scope>
    <source>
        <strain evidence="2">CG22_combo_CG10-13_8_21_14_all_47_17</strain>
    </source>
</reference>
<feature type="transmembrane region" description="Helical" evidence="1">
    <location>
        <begin position="358"/>
        <end position="380"/>
    </location>
</feature>
<keyword evidence="1" id="KW-0472">Membrane</keyword>
<feature type="transmembrane region" description="Helical" evidence="1">
    <location>
        <begin position="247"/>
        <end position="267"/>
    </location>
</feature>
<proteinExistence type="predicted"/>
<name>A0A2H0BS88_9BACT</name>
<dbReference type="Proteomes" id="UP000231581">
    <property type="component" value="Unassembled WGS sequence"/>
</dbReference>
<organism evidence="2 3">
    <name type="scientific">Candidatus Uhrbacteria bacterium CG22_combo_CG10-13_8_21_14_all_47_17</name>
    <dbReference type="NCBI Taxonomy" id="1975041"/>
    <lineage>
        <taxon>Bacteria</taxon>
        <taxon>Candidatus Uhriibacteriota</taxon>
    </lineage>
</organism>
<protein>
    <recommendedName>
        <fullName evidence="4">Glycosyltransferase RgtA/B/C/D-like domain-containing protein</fullName>
    </recommendedName>
</protein>
<feature type="transmembrane region" description="Helical" evidence="1">
    <location>
        <begin position="131"/>
        <end position="149"/>
    </location>
</feature>
<dbReference type="EMBL" id="PCSZ01000065">
    <property type="protein sequence ID" value="PIP60399.1"/>
    <property type="molecule type" value="Genomic_DNA"/>
</dbReference>
<keyword evidence="1" id="KW-0812">Transmembrane</keyword>
<gene>
    <name evidence="2" type="ORF">COX00_03450</name>
</gene>
<feature type="transmembrane region" description="Helical" evidence="1">
    <location>
        <begin position="155"/>
        <end position="176"/>
    </location>
</feature>
<keyword evidence="1" id="KW-1133">Transmembrane helix</keyword>
<feature type="transmembrane region" description="Helical" evidence="1">
    <location>
        <begin position="297"/>
        <end position="314"/>
    </location>
</feature>
<comment type="caution">
    <text evidence="2">The sequence shown here is derived from an EMBL/GenBank/DDBJ whole genome shotgun (WGS) entry which is preliminary data.</text>
</comment>
<sequence>MSCNKLAIFFAILIGLIYVSHYAFNYHFDFNNSHSTSYPITEIGRPDDAIAYYPRAKEAFEGRWLIGDVNNYEYRDSPAFLSIASPLLLGWLGRALGSFEAGVILADFVFPALIFLAVFAIAKELTGRKTASLFFAAVFLLVPAAFQGLPPTSFASLSGFFQALFPFQGNALLYFSRIEYPKLTFLFYGMTVLFTLRALNRGAWRDAVLAGIGFGSLFYTYFYDWTAFTVTLGLFLIYVLFLRRLDIVVKVVAIGCIGILCSIPFWMNFYQLQQLASYGDLLQRLDVEQGRFLRWKTVWQTYIKLGILGGTLWLSRHKAKRISTAFVITGLFTYFITVNVQLVLGYSPQPDHWYRTVLLYLALAFFLLALHIVDASRLVLRSWFKPLAWFLLCVFLGIQLLGQYQFSLRKHQNYLISEDILQSYRWLDEHVPKDAVIGSLSVDSASGIALHSNKNVFLQNGFNTVAPTSEIWKRAMFMANVYGLDTEAFRAYIQDAGIYFFTAYYTDRGADSMFLANRSTSLPRAVEQKAQEYHQIFRSASSRNAIPYKLDYLYYGPEDRRIGNSPSLNLDGLVKVYEHGGVEIFQLTN</sequence>